<evidence type="ECO:0000256" key="1">
    <source>
        <dbReference type="SAM" id="MobiDB-lite"/>
    </source>
</evidence>
<proteinExistence type="predicted"/>
<reference evidence="4" key="1">
    <citation type="submission" date="2016-09" db="EMBL/GenBank/DDBJ databases">
        <authorList>
            <person name="Jeantristanb JTB J.-T."/>
            <person name="Ricardo R."/>
        </authorList>
    </citation>
    <scope>NUCLEOTIDE SEQUENCE [LARGE SCALE GENOMIC DNA]</scope>
</reference>
<feature type="region of interest" description="Disordered" evidence="1">
    <location>
        <begin position="1"/>
        <end position="77"/>
    </location>
</feature>
<keyword evidence="2" id="KW-0812">Transmembrane</keyword>
<keyword evidence="4" id="KW-1185">Reference proteome</keyword>
<protein>
    <submittedName>
        <fullName evidence="3">BQ2448_2749 protein</fullName>
    </submittedName>
</protein>
<feature type="transmembrane region" description="Helical" evidence="2">
    <location>
        <begin position="97"/>
        <end position="115"/>
    </location>
</feature>
<sequence>MPLDPITDNHHRAQLVPTHEEADDNGQRQSLDFGSDADSDDESDVDSGSGSGSDYERLDEKPRYSDGEGLISAGPSKKEYQLINDDQEPRRSNKCKIVTLVAVALVVVAALLVAARTSLERSSLTSDTMDALVAEESDVVGGFASEEEFYAQYLWKEHPPHQSLLNVVQTLDKVGRHSGRQALDWLNFHEEQRIRNWIIETRPRSQAGTPIGLASKSSRTEPTIFRGPAMIKVGSGPGEYRIGSKEKHQALVQEWETGRPSHECKGTPWGEAYGAMHRDIINGVRSPKVMIASCKKGQVCGGTADRFFGLFTSFLYAILTDRAFFVDWADWPFELFADAVNVDWSRPLTLSTEEALHPNLGVATSQINLRNFHRPIEKLDEFLLDTVWGQHRDEPSWVEINTNRGGALRSFNYSEIAPILKEKGFEYASVYACMTDYLFTPKANAQRYMVQYSSLFVLPSVFSIALQIRTGDANMQSADADSHISVESHRRFFVCAEQLAAKFARPGQKVVYYLVSDSEHLKHDAMEKFPDRVVTTGFTATHPEFMEADQTQWHRQKHLLDGTTQAMISSWLLSKTDYQIVTYDSGFGKLPVFEKGREGRTVELAKKVTHSAPMPDCTDPNALATFERLSSRWSYGK</sequence>
<evidence type="ECO:0000313" key="4">
    <source>
        <dbReference type="Proteomes" id="UP000198372"/>
    </source>
</evidence>
<evidence type="ECO:0000256" key="2">
    <source>
        <dbReference type="SAM" id="Phobius"/>
    </source>
</evidence>
<gene>
    <name evidence="3" type="ORF">BQ2448_2749</name>
</gene>
<keyword evidence="2" id="KW-0472">Membrane</keyword>
<feature type="compositionally biased region" description="Acidic residues" evidence="1">
    <location>
        <begin position="35"/>
        <end position="45"/>
    </location>
</feature>
<dbReference type="STRING" id="269621.A0A238FGA3"/>
<evidence type="ECO:0000313" key="3">
    <source>
        <dbReference type="EMBL" id="SCV71161.1"/>
    </source>
</evidence>
<feature type="compositionally biased region" description="Basic and acidic residues" evidence="1">
    <location>
        <begin position="54"/>
        <end position="66"/>
    </location>
</feature>
<keyword evidence="2" id="KW-1133">Transmembrane helix</keyword>
<dbReference type="AlphaFoldDB" id="A0A238FGA3"/>
<accession>A0A238FGA3</accession>
<dbReference type="EMBL" id="FMSP01000007">
    <property type="protein sequence ID" value="SCV71161.1"/>
    <property type="molecule type" value="Genomic_DNA"/>
</dbReference>
<name>A0A238FGA3_9BASI</name>
<dbReference type="OrthoDB" id="428346at2759"/>
<organism evidence="3 4">
    <name type="scientific">Microbotryum intermedium</name>
    <dbReference type="NCBI Taxonomy" id="269621"/>
    <lineage>
        <taxon>Eukaryota</taxon>
        <taxon>Fungi</taxon>
        <taxon>Dikarya</taxon>
        <taxon>Basidiomycota</taxon>
        <taxon>Pucciniomycotina</taxon>
        <taxon>Microbotryomycetes</taxon>
        <taxon>Microbotryales</taxon>
        <taxon>Microbotryaceae</taxon>
        <taxon>Microbotryum</taxon>
    </lineage>
</organism>
<dbReference type="Proteomes" id="UP000198372">
    <property type="component" value="Unassembled WGS sequence"/>
</dbReference>
<dbReference type="Gene3D" id="3.40.50.11350">
    <property type="match status" value="1"/>
</dbReference>